<dbReference type="AlphaFoldDB" id="A0AAW0V1W9"/>
<accession>A0AAW0V1W9</accession>
<evidence type="ECO:0000313" key="2">
    <source>
        <dbReference type="Proteomes" id="UP001487740"/>
    </source>
</evidence>
<reference evidence="1 2" key="1">
    <citation type="submission" date="2023-03" db="EMBL/GenBank/DDBJ databases">
        <title>High-quality genome of Scylla paramamosain provides insights in environmental adaptation.</title>
        <authorList>
            <person name="Zhang L."/>
        </authorList>
    </citation>
    <scope>NUCLEOTIDE SEQUENCE [LARGE SCALE GENOMIC DNA]</scope>
    <source>
        <strain evidence="1">LZ_2023a</strain>
        <tissue evidence="1">Muscle</tissue>
    </source>
</reference>
<evidence type="ECO:0000313" key="1">
    <source>
        <dbReference type="EMBL" id="KAK8406348.1"/>
    </source>
</evidence>
<organism evidence="1 2">
    <name type="scientific">Scylla paramamosain</name>
    <name type="common">Mud crab</name>
    <dbReference type="NCBI Taxonomy" id="85552"/>
    <lineage>
        <taxon>Eukaryota</taxon>
        <taxon>Metazoa</taxon>
        <taxon>Ecdysozoa</taxon>
        <taxon>Arthropoda</taxon>
        <taxon>Crustacea</taxon>
        <taxon>Multicrustacea</taxon>
        <taxon>Malacostraca</taxon>
        <taxon>Eumalacostraca</taxon>
        <taxon>Eucarida</taxon>
        <taxon>Decapoda</taxon>
        <taxon>Pleocyemata</taxon>
        <taxon>Brachyura</taxon>
        <taxon>Eubrachyura</taxon>
        <taxon>Portunoidea</taxon>
        <taxon>Portunidae</taxon>
        <taxon>Portuninae</taxon>
        <taxon>Scylla</taxon>
    </lineage>
</organism>
<dbReference type="EMBL" id="JARAKH010000002">
    <property type="protein sequence ID" value="KAK8406348.1"/>
    <property type="molecule type" value="Genomic_DNA"/>
</dbReference>
<gene>
    <name evidence="1" type="ORF">O3P69_007211</name>
</gene>
<name>A0AAW0V1W9_SCYPA</name>
<dbReference type="Proteomes" id="UP001487740">
    <property type="component" value="Unassembled WGS sequence"/>
</dbReference>
<proteinExistence type="predicted"/>
<sequence>MRKWKIILAQFRRERKKIVESKTSGSGREDIYKPKWFAFEHLAFIHGRDCPNVSVNTEWQINQQCFFSSAPPPTALHNRTYGATPFSIYKLSFVWSNLLQEVPTASSNGQEPESSV</sequence>
<evidence type="ECO:0008006" key="3">
    <source>
        <dbReference type="Google" id="ProtNLM"/>
    </source>
</evidence>
<keyword evidence="2" id="KW-1185">Reference proteome</keyword>
<comment type="caution">
    <text evidence="1">The sequence shown here is derived from an EMBL/GenBank/DDBJ whole genome shotgun (WGS) entry which is preliminary data.</text>
</comment>
<protein>
    <recommendedName>
        <fullName evidence="3">MADF domain-containing protein</fullName>
    </recommendedName>
</protein>